<evidence type="ECO:0000256" key="11">
    <source>
        <dbReference type="PROSITE-ProRule" id="PRU01384"/>
    </source>
</evidence>
<comment type="similarity">
    <text evidence="4 12">Belongs to the type II topoisomerase family.</text>
</comment>
<dbReference type="PROSITE" id="PS52040">
    <property type="entry name" value="TOPO_IIA"/>
    <property type="match status" value="1"/>
</dbReference>
<reference evidence="15" key="1">
    <citation type="submission" date="2023-02" db="EMBL/GenBank/DDBJ databases">
        <title>Genome of toxic invasive species Heracleum sosnowskyi carries increased number of genes despite the absence of recent whole-genome duplications.</title>
        <authorList>
            <person name="Schelkunov M."/>
            <person name="Shtratnikova V."/>
            <person name="Makarenko M."/>
            <person name="Klepikova A."/>
            <person name="Omelchenko D."/>
            <person name="Novikova G."/>
            <person name="Obukhova E."/>
            <person name="Bogdanov V."/>
            <person name="Penin A."/>
            <person name="Logacheva M."/>
        </authorList>
    </citation>
    <scope>NUCLEOTIDE SEQUENCE</scope>
    <source>
        <strain evidence="15">Hsosn_3</strain>
        <tissue evidence="15">Leaf</tissue>
    </source>
</reference>
<keyword evidence="8 12" id="KW-0799">Topoisomerase</keyword>
<dbReference type="InterPro" id="IPR013759">
    <property type="entry name" value="Topo_IIA_B_C"/>
</dbReference>
<dbReference type="GO" id="GO:0005634">
    <property type="term" value="C:nucleus"/>
    <property type="evidence" value="ECO:0007669"/>
    <property type="project" value="TreeGrafter"/>
</dbReference>
<dbReference type="InterPro" id="IPR002205">
    <property type="entry name" value="Topo_IIA_dom_A"/>
</dbReference>
<feature type="domain" description="Toprim" evidence="13">
    <location>
        <begin position="250"/>
        <end position="364"/>
    </location>
</feature>
<evidence type="ECO:0000256" key="6">
    <source>
        <dbReference type="ARBA" id="ARBA00022741"/>
    </source>
</evidence>
<dbReference type="InterPro" id="IPR013758">
    <property type="entry name" value="Topo_IIA_A/C_ab"/>
</dbReference>
<dbReference type="InterPro" id="IPR001154">
    <property type="entry name" value="TopoII_euk"/>
</dbReference>
<dbReference type="GO" id="GO:0000712">
    <property type="term" value="P:resolution of meiotic recombination intermediates"/>
    <property type="evidence" value="ECO:0007669"/>
    <property type="project" value="TreeGrafter"/>
</dbReference>
<evidence type="ECO:0000256" key="7">
    <source>
        <dbReference type="ARBA" id="ARBA00022840"/>
    </source>
</evidence>
<keyword evidence="6 12" id="KW-0547">Nucleotide-binding</keyword>
<dbReference type="PROSITE" id="PS00177">
    <property type="entry name" value="TOPOISOMERASE_II"/>
    <property type="match status" value="1"/>
</dbReference>
<evidence type="ECO:0000259" key="14">
    <source>
        <dbReference type="PROSITE" id="PS52040"/>
    </source>
</evidence>
<dbReference type="Proteomes" id="UP001237642">
    <property type="component" value="Unassembled WGS sequence"/>
</dbReference>
<sequence length="645" mass="73562">MMIIRRRLLVETERLVLGAKLANIYYVYFAIKIADVKRHHKYEQVFSSNMQNKDDDVAVMKKRVVDIAACLGKAVKVELNAAEVELNGQQVPVNSFTNYIDLYRMSTKKNREKPLCKIVDSRSVYARVIDAFDTSAVNKKNKDVLFAARSVKKQLWVFVNALIDNPTFDSQTKETLTTRKSGFGSKCELSEDFLKKVKIESGVVESLLGLESIKLSRNLKKTDGSKEDRVIGIPELEDAHYAGGPQSHECTLILTEGDSAKGFAMAGLSVVGRNYYGVFPLRGKSLNVREASVKQIIENAEIQNIKKILGLQHGKKYEDVSSLRYGHLMIMTDQDHDGSHIKGLVINFIHIFWPSLLLVRSFIKEFITPIVKATKGQTVLLFYTIPEYESWRKSVGNTQRGWRIEHYKGLGTFDRNEAKGCFKEIEEHVKIFLWVVDEDGEAIKLAFSKTKIEERKNWIRQFEPGTFLDQKQCLIKYKDFINKELILFSIADLQRSIPSMVDGLKLGQRKILFCSFEKNLTTKIKVSRILLAAITSTFSYPVDNMVLYPVEGKIMQAQGIFYTRLSLITRSLFLKKDDFLLDYLNEDGQMIEPTWYVPVIAFVLVNGSEGIGTGWSSYVPNNNPKEIIGNIRRLLREEPVQPMDP</sequence>
<keyword evidence="10 12" id="KW-0413">Isomerase</keyword>
<proteinExistence type="inferred from homology"/>
<dbReference type="InterPro" id="IPR006171">
    <property type="entry name" value="TOPRIM_dom"/>
</dbReference>
<evidence type="ECO:0000256" key="4">
    <source>
        <dbReference type="ARBA" id="ARBA00011080"/>
    </source>
</evidence>
<dbReference type="FunFam" id="3.40.50.670:FF:000001">
    <property type="entry name" value="DNA topoisomerase 2"/>
    <property type="match status" value="2"/>
</dbReference>
<dbReference type="SUPFAM" id="SSF56719">
    <property type="entry name" value="Type II DNA topoisomerase"/>
    <property type="match status" value="1"/>
</dbReference>
<dbReference type="Pfam" id="PF16898">
    <property type="entry name" value="TOPRIM_C"/>
    <property type="match status" value="1"/>
</dbReference>
<gene>
    <name evidence="15" type="ORF">POM88_053912</name>
</gene>
<dbReference type="PANTHER" id="PTHR10169:SF38">
    <property type="entry name" value="DNA TOPOISOMERASE 2"/>
    <property type="match status" value="1"/>
</dbReference>
<comment type="function">
    <text evidence="12">Control of topological states of DNA by transient breakage and subsequent rejoining of DNA strands. Topoisomerase II makes double-strand breaks.</text>
</comment>
<dbReference type="InterPro" id="IPR050634">
    <property type="entry name" value="DNA_Topoisomerase_II"/>
</dbReference>
<evidence type="ECO:0000313" key="16">
    <source>
        <dbReference type="Proteomes" id="UP001237642"/>
    </source>
</evidence>
<dbReference type="GO" id="GO:0000819">
    <property type="term" value="P:sister chromatid segregation"/>
    <property type="evidence" value="ECO:0007669"/>
    <property type="project" value="TreeGrafter"/>
</dbReference>
<dbReference type="InterPro" id="IPR020568">
    <property type="entry name" value="Ribosomal_Su5_D2-typ_SF"/>
</dbReference>
<keyword evidence="16" id="KW-1185">Reference proteome</keyword>
<dbReference type="InterPro" id="IPR018522">
    <property type="entry name" value="TopoIIA_CS"/>
</dbReference>
<dbReference type="Gene3D" id="3.40.50.670">
    <property type="match status" value="1"/>
</dbReference>
<dbReference type="InterPro" id="IPR001241">
    <property type="entry name" value="Topo_IIA"/>
</dbReference>
<protein>
    <recommendedName>
        <fullName evidence="12">DNA topoisomerase 2</fullName>
        <ecNumber evidence="12">5.6.2.2</ecNumber>
    </recommendedName>
</protein>
<dbReference type="Pfam" id="PF00521">
    <property type="entry name" value="DNA_topoisoIV"/>
    <property type="match status" value="2"/>
</dbReference>
<dbReference type="PROSITE" id="PS50880">
    <property type="entry name" value="TOPRIM"/>
    <property type="match status" value="1"/>
</dbReference>
<dbReference type="InterPro" id="IPR034157">
    <property type="entry name" value="TOPRIM_TopoII"/>
</dbReference>
<keyword evidence="7 12" id="KW-0067">ATP-binding</keyword>
<evidence type="ECO:0000256" key="1">
    <source>
        <dbReference type="ARBA" id="ARBA00000185"/>
    </source>
</evidence>
<dbReference type="CDD" id="cd03365">
    <property type="entry name" value="TOPRIM_TopoIIA"/>
    <property type="match status" value="1"/>
</dbReference>
<evidence type="ECO:0000256" key="8">
    <source>
        <dbReference type="ARBA" id="ARBA00023029"/>
    </source>
</evidence>
<feature type="domain" description="Topo IIA-type catalytic" evidence="14">
    <location>
        <begin position="1"/>
        <end position="645"/>
    </location>
</feature>
<dbReference type="EMBL" id="JAUIZM010000022">
    <property type="protein sequence ID" value="KAK1351907.1"/>
    <property type="molecule type" value="Genomic_DNA"/>
</dbReference>
<dbReference type="InterPro" id="IPR013760">
    <property type="entry name" value="Topo_IIA-like_dom_sf"/>
</dbReference>
<evidence type="ECO:0000256" key="5">
    <source>
        <dbReference type="ARBA" id="ARBA00022723"/>
    </source>
</evidence>
<dbReference type="Pfam" id="PF01751">
    <property type="entry name" value="Toprim"/>
    <property type="match status" value="1"/>
</dbReference>
<keyword evidence="5" id="KW-0479">Metal-binding</keyword>
<dbReference type="FunFam" id="3.30.1490.30:FF:000001">
    <property type="entry name" value="DNA topoisomerase 2"/>
    <property type="match status" value="1"/>
</dbReference>
<dbReference type="Gene3D" id="3.90.199.10">
    <property type="entry name" value="Topoisomerase II, domain 5"/>
    <property type="match status" value="2"/>
</dbReference>
<dbReference type="EC" id="5.6.2.2" evidence="12"/>
<reference evidence="15" key="2">
    <citation type="submission" date="2023-05" db="EMBL/GenBank/DDBJ databases">
        <authorList>
            <person name="Schelkunov M.I."/>
        </authorList>
    </citation>
    <scope>NUCLEOTIDE SEQUENCE</scope>
    <source>
        <strain evidence="15">Hsosn_3</strain>
        <tissue evidence="15">Leaf</tissue>
    </source>
</reference>
<evidence type="ECO:0000256" key="3">
    <source>
        <dbReference type="ARBA" id="ARBA00001946"/>
    </source>
</evidence>
<dbReference type="InterPro" id="IPR013506">
    <property type="entry name" value="Topo_IIA_bsu_dom2"/>
</dbReference>
<dbReference type="InterPro" id="IPR014721">
    <property type="entry name" value="Ribsml_uS5_D2-typ_fold_subgr"/>
</dbReference>
<evidence type="ECO:0000259" key="13">
    <source>
        <dbReference type="PROSITE" id="PS50880"/>
    </source>
</evidence>
<comment type="catalytic activity">
    <reaction evidence="1 12">
        <text>ATP-dependent breakage, passage and rejoining of double-stranded DNA.</text>
        <dbReference type="EC" id="5.6.2.2"/>
    </reaction>
</comment>
<dbReference type="GO" id="GO:0005524">
    <property type="term" value="F:ATP binding"/>
    <property type="evidence" value="ECO:0007669"/>
    <property type="project" value="UniProtKB-UniRule"/>
</dbReference>
<dbReference type="GO" id="GO:0003918">
    <property type="term" value="F:DNA topoisomerase type II (double strand cut, ATP-hydrolyzing) activity"/>
    <property type="evidence" value="ECO:0007669"/>
    <property type="project" value="UniProtKB-UniRule"/>
</dbReference>
<accession>A0AAD8GN77</accession>
<keyword evidence="9 11" id="KW-0238">DNA-binding</keyword>
<dbReference type="SMART" id="SM00433">
    <property type="entry name" value="TOP2c"/>
    <property type="match status" value="1"/>
</dbReference>
<comment type="caution">
    <text evidence="11">Lacks conserved residue(s) required for the propagation of feature annotation.</text>
</comment>
<comment type="cofactor">
    <cofactor evidence="3">
        <name>Mg(2+)</name>
        <dbReference type="ChEBI" id="CHEBI:18420"/>
    </cofactor>
</comment>
<dbReference type="SUPFAM" id="SSF54211">
    <property type="entry name" value="Ribosomal protein S5 domain 2-like"/>
    <property type="match status" value="1"/>
</dbReference>
<comment type="subunit">
    <text evidence="12">Homodimer.</text>
</comment>
<dbReference type="PANTHER" id="PTHR10169">
    <property type="entry name" value="DNA TOPOISOMERASE/GYRASE"/>
    <property type="match status" value="1"/>
</dbReference>
<dbReference type="Gene3D" id="3.30.230.10">
    <property type="match status" value="1"/>
</dbReference>
<dbReference type="GO" id="GO:0046872">
    <property type="term" value="F:metal ion binding"/>
    <property type="evidence" value="ECO:0007669"/>
    <property type="project" value="UniProtKB-KW"/>
</dbReference>
<dbReference type="AlphaFoldDB" id="A0AAD8GN77"/>
<dbReference type="InterPro" id="IPR031660">
    <property type="entry name" value="TOPRIM_C"/>
</dbReference>
<organism evidence="15 16">
    <name type="scientific">Heracleum sosnowskyi</name>
    <dbReference type="NCBI Taxonomy" id="360622"/>
    <lineage>
        <taxon>Eukaryota</taxon>
        <taxon>Viridiplantae</taxon>
        <taxon>Streptophyta</taxon>
        <taxon>Embryophyta</taxon>
        <taxon>Tracheophyta</taxon>
        <taxon>Spermatophyta</taxon>
        <taxon>Magnoliopsida</taxon>
        <taxon>eudicotyledons</taxon>
        <taxon>Gunneridae</taxon>
        <taxon>Pentapetalae</taxon>
        <taxon>asterids</taxon>
        <taxon>campanulids</taxon>
        <taxon>Apiales</taxon>
        <taxon>Apiaceae</taxon>
        <taxon>Apioideae</taxon>
        <taxon>apioid superclade</taxon>
        <taxon>Tordylieae</taxon>
        <taxon>Tordyliinae</taxon>
        <taxon>Heracleum</taxon>
    </lineage>
</organism>
<comment type="cofactor">
    <cofactor evidence="2">
        <name>Ca(2+)</name>
        <dbReference type="ChEBI" id="CHEBI:29108"/>
    </cofactor>
</comment>
<evidence type="ECO:0000256" key="12">
    <source>
        <dbReference type="RuleBase" id="RU362094"/>
    </source>
</evidence>
<dbReference type="GO" id="GO:0003677">
    <property type="term" value="F:DNA binding"/>
    <property type="evidence" value="ECO:0007669"/>
    <property type="project" value="UniProtKB-UniRule"/>
</dbReference>
<evidence type="ECO:0000256" key="2">
    <source>
        <dbReference type="ARBA" id="ARBA00001913"/>
    </source>
</evidence>
<comment type="caution">
    <text evidence="15">The sequence shown here is derived from an EMBL/GenBank/DDBJ whole genome shotgun (WGS) entry which is preliminary data.</text>
</comment>
<evidence type="ECO:0000256" key="9">
    <source>
        <dbReference type="ARBA" id="ARBA00023125"/>
    </source>
</evidence>
<evidence type="ECO:0000256" key="10">
    <source>
        <dbReference type="ARBA" id="ARBA00023235"/>
    </source>
</evidence>
<name>A0AAD8GN77_9APIA</name>
<dbReference type="Pfam" id="PF00204">
    <property type="entry name" value="DNA_gyraseB"/>
    <property type="match status" value="1"/>
</dbReference>
<dbReference type="PRINTS" id="PR01158">
    <property type="entry name" value="TOPISMRASEII"/>
</dbReference>
<dbReference type="Gene3D" id="3.30.1490.30">
    <property type="match status" value="1"/>
</dbReference>
<dbReference type="GO" id="GO:0006265">
    <property type="term" value="P:DNA topological change"/>
    <property type="evidence" value="ECO:0007669"/>
    <property type="project" value="UniProtKB-UniRule"/>
</dbReference>
<evidence type="ECO:0000313" key="15">
    <source>
        <dbReference type="EMBL" id="KAK1351907.1"/>
    </source>
</evidence>